<feature type="signal peptide" evidence="1">
    <location>
        <begin position="1"/>
        <end position="20"/>
    </location>
</feature>
<sequence>MRFLLMIFSFAALLSAPAFSAALPNAGMTRAQTRMSHTTFITMRRRRG</sequence>
<evidence type="ECO:0000256" key="1">
    <source>
        <dbReference type="SAM" id="SignalP"/>
    </source>
</evidence>
<gene>
    <name evidence="2" type="ORF">BN134_3853</name>
</gene>
<protein>
    <submittedName>
        <fullName evidence="2">Uncharacterized protein</fullName>
    </submittedName>
</protein>
<dbReference type="EMBL" id="CAKZ01000175">
    <property type="protein sequence ID" value="CCJ83080.1"/>
    <property type="molecule type" value="Genomic_DNA"/>
</dbReference>
<keyword evidence="1" id="KW-0732">Signal</keyword>
<reference evidence="3" key="1">
    <citation type="journal article" date="2012" name="PLoS ONE">
        <title>Comparative analysis of genome sequences covering the seven cronobacter species.</title>
        <authorList>
            <person name="Joseph S."/>
            <person name="Desai P."/>
            <person name="Ji Y."/>
            <person name="Cummings C.A."/>
            <person name="Shih R."/>
            <person name="Degoricija L."/>
            <person name="Rico A."/>
            <person name="Brzoska P."/>
            <person name="Hamby S.E."/>
            <person name="Masood N."/>
            <person name="Hariri S."/>
            <person name="Sonbol H."/>
            <person name="Chuzhanova N."/>
            <person name="McClelland M."/>
            <person name="Furtado M.R."/>
            <person name="Forsythe S.J."/>
        </authorList>
    </citation>
    <scope>NUCLEOTIDE SEQUENCE [LARGE SCALE GENOMIC DNA]</scope>
    <source>
        <strain evidence="3">1210</strain>
    </source>
</reference>
<evidence type="ECO:0000313" key="3">
    <source>
        <dbReference type="Proteomes" id="UP000009342"/>
    </source>
</evidence>
<evidence type="ECO:0000313" key="2">
    <source>
        <dbReference type="EMBL" id="CCJ83080.1"/>
    </source>
</evidence>
<accession>A0ABM9QBQ9</accession>
<dbReference type="Proteomes" id="UP000009342">
    <property type="component" value="Unassembled WGS sequence"/>
</dbReference>
<organism evidence="2 3">
    <name type="scientific">Cronobacter dublinensis 1210</name>
    <dbReference type="NCBI Taxonomy" id="1208656"/>
    <lineage>
        <taxon>Bacteria</taxon>
        <taxon>Pseudomonadati</taxon>
        <taxon>Pseudomonadota</taxon>
        <taxon>Gammaproteobacteria</taxon>
        <taxon>Enterobacterales</taxon>
        <taxon>Enterobacteriaceae</taxon>
        <taxon>Cronobacter</taxon>
    </lineage>
</organism>
<proteinExistence type="predicted"/>
<keyword evidence="3" id="KW-1185">Reference proteome</keyword>
<feature type="chain" id="PRO_5045272117" evidence="1">
    <location>
        <begin position="21"/>
        <end position="48"/>
    </location>
</feature>
<name>A0ABM9QBQ9_9ENTR</name>
<comment type="caution">
    <text evidence="2">The sequence shown here is derived from an EMBL/GenBank/DDBJ whole genome shotgun (WGS) entry which is preliminary data.</text>
</comment>